<dbReference type="AlphaFoldDB" id="A0A0H2RQ88"/>
<protein>
    <recommendedName>
        <fullName evidence="2">F-box domain-containing protein</fullName>
    </recommendedName>
</protein>
<name>A0A0H2RQ88_9AGAM</name>
<dbReference type="InParanoid" id="A0A0H2RQ88"/>
<evidence type="ECO:0000313" key="4">
    <source>
        <dbReference type="Proteomes" id="UP000053477"/>
    </source>
</evidence>
<dbReference type="SUPFAM" id="SSF81383">
    <property type="entry name" value="F-box domain"/>
    <property type="match status" value="1"/>
</dbReference>
<dbReference type="EMBL" id="KQ085954">
    <property type="protein sequence ID" value="KLO13792.1"/>
    <property type="molecule type" value="Genomic_DNA"/>
</dbReference>
<feature type="region of interest" description="Disordered" evidence="1">
    <location>
        <begin position="446"/>
        <end position="467"/>
    </location>
</feature>
<organism evidence="3 4">
    <name type="scientific">Schizopora paradoxa</name>
    <dbReference type="NCBI Taxonomy" id="27342"/>
    <lineage>
        <taxon>Eukaryota</taxon>
        <taxon>Fungi</taxon>
        <taxon>Dikarya</taxon>
        <taxon>Basidiomycota</taxon>
        <taxon>Agaricomycotina</taxon>
        <taxon>Agaricomycetes</taxon>
        <taxon>Hymenochaetales</taxon>
        <taxon>Schizoporaceae</taxon>
        <taxon>Schizopora</taxon>
    </lineage>
</organism>
<dbReference type="PROSITE" id="PS50181">
    <property type="entry name" value="FBOX"/>
    <property type="match status" value="1"/>
</dbReference>
<dbReference type="Pfam" id="PF00646">
    <property type="entry name" value="F-box"/>
    <property type="match status" value="1"/>
</dbReference>
<evidence type="ECO:0000313" key="3">
    <source>
        <dbReference type="EMBL" id="KLO13792.1"/>
    </source>
</evidence>
<gene>
    <name evidence="3" type="ORF">SCHPADRAFT_346911</name>
</gene>
<accession>A0A0H2RQ88</accession>
<feature type="domain" description="F-box" evidence="2">
    <location>
        <begin position="1"/>
        <end position="46"/>
    </location>
</feature>
<reference evidence="3 4" key="1">
    <citation type="submission" date="2015-04" db="EMBL/GenBank/DDBJ databases">
        <title>Complete genome sequence of Schizopora paradoxa KUC8140, a cosmopolitan wood degrader in East Asia.</title>
        <authorList>
            <consortium name="DOE Joint Genome Institute"/>
            <person name="Min B."/>
            <person name="Park H."/>
            <person name="Jang Y."/>
            <person name="Kim J.-J."/>
            <person name="Kim K.H."/>
            <person name="Pangilinan J."/>
            <person name="Lipzen A."/>
            <person name="Riley R."/>
            <person name="Grigoriev I.V."/>
            <person name="Spatafora J.W."/>
            <person name="Choi I.-G."/>
        </authorList>
    </citation>
    <scope>NUCLEOTIDE SEQUENCE [LARGE SCALE GENOMIC DNA]</scope>
    <source>
        <strain evidence="3 4">KUC8140</strain>
    </source>
</reference>
<evidence type="ECO:0000259" key="2">
    <source>
        <dbReference type="PROSITE" id="PS50181"/>
    </source>
</evidence>
<sequence length="568" mass="63870">MQFLNLPEDVLVLCFSFCDVGDLLRLESVSKRVKELICSRRVWMPRLLRFDAEDAQRMAPYVDLNTLSVSDLKYLVVSAHRSQEAWTRPGVTSISPTRYQEVDLYCDYKGPFMHQILQDNDLDEILLLMFGGRHSRRPVDVKPVSLSFGNRHEYLVVRRLPYYIQVAEISSGKCVWQSSNLDVPIIAFDVDSTCVDVGGGEVFRLLTLSLTQEDGQSICAIKIISFLSKPGGGIQVDDSSTVKRKFRLGESASYAALFHTKARLEGDFIVVSDILRIWLIKWKLGRCVRVAWIIELGEPLQIAGQHLAFLTMAREAADIAGPEPWQDTLTLTVIPLREAFDSHALSFVPEGEDRVMNELVLGVAQLPAQLFKMTLPKLRYTASTVSYRNEAWFRRKDQGQSKSRIEDITFFVMCEFSSGEDLDSEEDSEDDSEHRTLMLFQAKAESELSTSGGDVASPETFSTTSRSQARVLPMSQVGKALQVEWPTANSNSSCSYMSQSGRFIFFGEDDITYALSKRDFITGSNEPPVLELEGCSTRDKLISMNPNTGAICYLKEDGNTIRISYFGD</sequence>
<keyword evidence="4" id="KW-1185">Reference proteome</keyword>
<dbReference type="OrthoDB" id="3331623at2759"/>
<dbReference type="InterPro" id="IPR036047">
    <property type="entry name" value="F-box-like_dom_sf"/>
</dbReference>
<evidence type="ECO:0000256" key="1">
    <source>
        <dbReference type="SAM" id="MobiDB-lite"/>
    </source>
</evidence>
<dbReference type="Proteomes" id="UP000053477">
    <property type="component" value="Unassembled WGS sequence"/>
</dbReference>
<proteinExistence type="predicted"/>
<dbReference type="InterPro" id="IPR001810">
    <property type="entry name" value="F-box_dom"/>
</dbReference>
<dbReference type="Gene3D" id="1.20.1280.50">
    <property type="match status" value="1"/>
</dbReference>